<organism evidence="1 2">
    <name type="scientific">Pluteus cervinus</name>
    <dbReference type="NCBI Taxonomy" id="181527"/>
    <lineage>
        <taxon>Eukaryota</taxon>
        <taxon>Fungi</taxon>
        <taxon>Dikarya</taxon>
        <taxon>Basidiomycota</taxon>
        <taxon>Agaricomycotina</taxon>
        <taxon>Agaricomycetes</taxon>
        <taxon>Agaricomycetidae</taxon>
        <taxon>Agaricales</taxon>
        <taxon>Pluteineae</taxon>
        <taxon>Pluteaceae</taxon>
        <taxon>Pluteus</taxon>
    </lineage>
</organism>
<proteinExistence type="predicted"/>
<protein>
    <submittedName>
        <fullName evidence="1">Uncharacterized protein</fullName>
    </submittedName>
</protein>
<keyword evidence="2" id="KW-1185">Reference proteome</keyword>
<dbReference type="EMBL" id="ML208354">
    <property type="protein sequence ID" value="TFK68357.1"/>
    <property type="molecule type" value="Genomic_DNA"/>
</dbReference>
<sequence length="577" mass="64537">MACHAFNVFCRMLLPATATDDQPSSQELPPEILAEIVKELPWNDVILHVRKTNRRLNGVSKSLPVWQTLITRGTKPRPDVASIIHLERPIESYTPAELERIFVRWKSADIGVGVRPARAAATPHIGPVSNYEQLPWLDERGGFVMGFRPFEFRDTTTPSHIPPPIIPPSEPRRHRRIYPNTVAQCLHLVEGGRWLLVGTYEGVLYYDLDAEWPGVAERSLIDQRTPSMIQRVPAVSMGVDIDRSSPILKFNLALIFSKAAMEFEVPGRVEVWEVRLQDVTVPANLEEGNSYRLGPGTSLDQLVATQLTSFSQEPIGRSSGISICGEVLAYTVVERPLGFVMFTGSVDVVINWRTARGSDYPKGVFRSSGSSALISNNLLQQIHPAVLSFVPLFEVPKDRPSLVPLPGVKWERPTFSNSILCGNTLRLAAITGSSVYGFIITQVDQPNGLPRFEFNSVLLVEGEWLAGSKSYKISLSYNHLVIRSEKPSVVYFVRFSWPDDGGVEQREHGQRADTGGFRESFVVALELPEGRNLSFDGWNLGHGQWRMYFEGLDMGSGRIVINQGDYILIYDLGLWRD</sequence>
<dbReference type="Proteomes" id="UP000308600">
    <property type="component" value="Unassembled WGS sequence"/>
</dbReference>
<accession>A0ACD3AS35</accession>
<evidence type="ECO:0000313" key="2">
    <source>
        <dbReference type="Proteomes" id="UP000308600"/>
    </source>
</evidence>
<gene>
    <name evidence="1" type="ORF">BDN72DRAFT_841926</name>
</gene>
<name>A0ACD3AS35_9AGAR</name>
<reference evidence="1 2" key="1">
    <citation type="journal article" date="2019" name="Nat. Ecol. Evol.">
        <title>Megaphylogeny resolves global patterns of mushroom evolution.</title>
        <authorList>
            <person name="Varga T."/>
            <person name="Krizsan K."/>
            <person name="Foldi C."/>
            <person name="Dima B."/>
            <person name="Sanchez-Garcia M."/>
            <person name="Sanchez-Ramirez S."/>
            <person name="Szollosi G.J."/>
            <person name="Szarkandi J.G."/>
            <person name="Papp V."/>
            <person name="Albert L."/>
            <person name="Andreopoulos W."/>
            <person name="Angelini C."/>
            <person name="Antonin V."/>
            <person name="Barry K.W."/>
            <person name="Bougher N.L."/>
            <person name="Buchanan P."/>
            <person name="Buyck B."/>
            <person name="Bense V."/>
            <person name="Catcheside P."/>
            <person name="Chovatia M."/>
            <person name="Cooper J."/>
            <person name="Damon W."/>
            <person name="Desjardin D."/>
            <person name="Finy P."/>
            <person name="Geml J."/>
            <person name="Haridas S."/>
            <person name="Hughes K."/>
            <person name="Justo A."/>
            <person name="Karasinski D."/>
            <person name="Kautmanova I."/>
            <person name="Kiss B."/>
            <person name="Kocsube S."/>
            <person name="Kotiranta H."/>
            <person name="LaButti K.M."/>
            <person name="Lechner B.E."/>
            <person name="Liimatainen K."/>
            <person name="Lipzen A."/>
            <person name="Lukacs Z."/>
            <person name="Mihaltcheva S."/>
            <person name="Morgado L.N."/>
            <person name="Niskanen T."/>
            <person name="Noordeloos M.E."/>
            <person name="Ohm R.A."/>
            <person name="Ortiz-Santana B."/>
            <person name="Ovrebo C."/>
            <person name="Racz N."/>
            <person name="Riley R."/>
            <person name="Savchenko A."/>
            <person name="Shiryaev A."/>
            <person name="Soop K."/>
            <person name="Spirin V."/>
            <person name="Szebenyi C."/>
            <person name="Tomsovsky M."/>
            <person name="Tulloss R.E."/>
            <person name="Uehling J."/>
            <person name="Grigoriev I.V."/>
            <person name="Vagvolgyi C."/>
            <person name="Papp T."/>
            <person name="Martin F.M."/>
            <person name="Miettinen O."/>
            <person name="Hibbett D.S."/>
            <person name="Nagy L.G."/>
        </authorList>
    </citation>
    <scope>NUCLEOTIDE SEQUENCE [LARGE SCALE GENOMIC DNA]</scope>
    <source>
        <strain evidence="1 2">NL-1719</strain>
    </source>
</reference>
<evidence type="ECO:0000313" key="1">
    <source>
        <dbReference type="EMBL" id="TFK68357.1"/>
    </source>
</evidence>